<name>E9H9W4_DAPPU</name>
<evidence type="ECO:0000256" key="6">
    <source>
        <dbReference type="ARBA" id="ARBA00023136"/>
    </source>
</evidence>
<sequence>MTEPFDGIMQISRSGAMENSGGSTLKRQLPSKQMRRSSGGERTTDCSRGWSAKLSLLLFFLAYVSLGAYVFMLIEASAASSASHPFHQHTPPTEEIRTALSGTGLSTTSEPTAITTDGAAGEDVTQMKELMTRQVLDKLWDITENLNILYKENWTRLAAGEIYRFHETMYLWMKKDCSNDRRKSQEMTAVGQATTAATPRAAGTAAGHNRQTTAVKWNYPTAFLYALSVITTLGSCPVIPESNEGKILTILFAAFGIPLLLFYLTVVGSALSSCLMCCPLLNKRKIGGGGSGRRRREHVASGHMSAVPAVPPAAGQRIVIPPPPPPAAAAAAADEIVGGRQRRRIDRGQHVVDVEQQRRLPPTRRQDPILLAARLLPPPGPLVCGLRHFALQFPHVSAGHRRPFAQLHAPDDNGHPRRPLGRLERTIILAAGRRFHLHFPRPDVVLHLFQFDLRVAPGSVDVVGQSQSVRSISRERQHASSLKIRQLPLLNKFIKSTCIKNDFRKNGFFLS</sequence>
<evidence type="ECO:0000256" key="2">
    <source>
        <dbReference type="ARBA" id="ARBA00022448"/>
    </source>
</evidence>
<dbReference type="Pfam" id="PF07885">
    <property type="entry name" value="Ion_trans_2"/>
    <property type="match status" value="1"/>
</dbReference>
<dbReference type="Proteomes" id="UP000000305">
    <property type="component" value="Unassembled WGS sequence"/>
</dbReference>
<feature type="transmembrane region" description="Helical" evidence="9">
    <location>
        <begin position="54"/>
        <end position="74"/>
    </location>
</feature>
<comment type="subcellular location">
    <subcellularLocation>
        <location evidence="1">Membrane</location>
        <topology evidence="1">Multi-pass membrane protein</topology>
    </subcellularLocation>
</comment>
<dbReference type="PANTHER" id="PTHR11003">
    <property type="entry name" value="POTASSIUM CHANNEL, SUBFAMILY K"/>
    <property type="match status" value="1"/>
</dbReference>
<keyword evidence="12" id="KW-1185">Reference proteome</keyword>
<keyword evidence="5" id="KW-0406">Ion transport</keyword>
<gene>
    <name evidence="11" type="ORF">DAPPUDRAFT_111651</name>
</gene>
<reference evidence="11 12" key="1">
    <citation type="journal article" date="2011" name="Science">
        <title>The ecoresponsive genome of Daphnia pulex.</title>
        <authorList>
            <person name="Colbourne J.K."/>
            <person name="Pfrender M.E."/>
            <person name="Gilbert D."/>
            <person name="Thomas W.K."/>
            <person name="Tucker A."/>
            <person name="Oakley T.H."/>
            <person name="Tokishita S."/>
            <person name="Aerts A."/>
            <person name="Arnold G.J."/>
            <person name="Basu M.K."/>
            <person name="Bauer D.J."/>
            <person name="Caceres C.E."/>
            <person name="Carmel L."/>
            <person name="Casola C."/>
            <person name="Choi J.H."/>
            <person name="Detter J.C."/>
            <person name="Dong Q."/>
            <person name="Dusheyko S."/>
            <person name="Eads B.D."/>
            <person name="Frohlich T."/>
            <person name="Geiler-Samerotte K.A."/>
            <person name="Gerlach D."/>
            <person name="Hatcher P."/>
            <person name="Jogdeo S."/>
            <person name="Krijgsveld J."/>
            <person name="Kriventseva E.V."/>
            <person name="Kultz D."/>
            <person name="Laforsch C."/>
            <person name="Lindquist E."/>
            <person name="Lopez J."/>
            <person name="Manak J.R."/>
            <person name="Muller J."/>
            <person name="Pangilinan J."/>
            <person name="Patwardhan R.P."/>
            <person name="Pitluck S."/>
            <person name="Pritham E.J."/>
            <person name="Rechtsteiner A."/>
            <person name="Rho M."/>
            <person name="Rogozin I.B."/>
            <person name="Sakarya O."/>
            <person name="Salamov A."/>
            <person name="Schaack S."/>
            <person name="Shapiro H."/>
            <person name="Shiga Y."/>
            <person name="Skalitzky C."/>
            <person name="Smith Z."/>
            <person name="Souvorov A."/>
            <person name="Sung W."/>
            <person name="Tang Z."/>
            <person name="Tsuchiya D."/>
            <person name="Tu H."/>
            <person name="Vos H."/>
            <person name="Wang M."/>
            <person name="Wolf Y.I."/>
            <person name="Yamagata H."/>
            <person name="Yamada T."/>
            <person name="Ye Y."/>
            <person name="Shaw J.R."/>
            <person name="Andrews J."/>
            <person name="Crease T.J."/>
            <person name="Tang H."/>
            <person name="Lucas S.M."/>
            <person name="Robertson H.M."/>
            <person name="Bork P."/>
            <person name="Koonin E.V."/>
            <person name="Zdobnov E.M."/>
            <person name="Grigoriev I.V."/>
            <person name="Lynch M."/>
            <person name="Boore J.L."/>
        </authorList>
    </citation>
    <scope>NUCLEOTIDE SEQUENCE [LARGE SCALE GENOMIC DNA]</scope>
</reference>
<evidence type="ECO:0000256" key="3">
    <source>
        <dbReference type="ARBA" id="ARBA00022692"/>
    </source>
</evidence>
<dbReference type="GO" id="GO:0022841">
    <property type="term" value="F:potassium ion leak channel activity"/>
    <property type="evidence" value="ECO:0000318"/>
    <property type="project" value="GO_Central"/>
</dbReference>
<evidence type="ECO:0000256" key="8">
    <source>
        <dbReference type="SAM" id="MobiDB-lite"/>
    </source>
</evidence>
<keyword evidence="3 9" id="KW-0812">Transmembrane</keyword>
<keyword evidence="6 9" id="KW-0472">Membrane</keyword>
<keyword evidence="7" id="KW-0407">Ion channel</keyword>
<dbReference type="Gene3D" id="1.10.287.70">
    <property type="match status" value="1"/>
</dbReference>
<dbReference type="GO" id="GO:0015271">
    <property type="term" value="F:outward rectifier potassium channel activity"/>
    <property type="evidence" value="ECO:0000318"/>
    <property type="project" value="GO_Central"/>
</dbReference>
<proteinExistence type="predicted"/>
<dbReference type="GO" id="GO:0005886">
    <property type="term" value="C:plasma membrane"/>
    <property type="evidence" value="ECO:0000318"/>
    <property type="project" value="GO_Central"/>
</dbReference>
<feature type="transmembrane region" description="Helical" evidence="9">
    <location>
        <begin position="247"/>
        <end position="271"/>
    </location>
</feature>
<feature type="domain" description="Potassium channel" evidence="10">
    <location>
        <begin position="205"/>
        <end position="272"/>
    </location>
</feature>
<dbReference type="KEGG" id="dpx:DAPPUDRAFT_111651"/>
<dbReference type="GO" id="GO:0071805">
    <property type="term" value="P:potassium ion transmembrane transport"/>
    <property type="evidence" value="ECO:0000318"/>
    <property type="project" value="GO_Central"/>
</dbReference>
<evidence type="ECO:0000256" key="5">
    <source>
        <dbReference type="ARBA" id="ARBA00023065"/>
    </source>
</evidence>
<feature type="transmembrane region" description="Helical" evidence="9">
    <location>
        <begin position="222"/>
        <end position="240"/>
    </location>
</feature>
<keyword evidence="4 9" id="KW-1133">Transmembrane helix</keyword>
<dbReference type="EMBL" id="GL732609">
    <property type="protein sequence ID" value="EFX71540.1"/>
    <property type="molecule type" value="Genomic_DNA"/>
</dbReference>
<evidence type="ECO:0000256" key="7">
    <source>
        <dbReference type="ARBA" id="ARBA00023303"/>
    </source>
</evidence>
<accession>E9H9W4</accession>
<evidence type="ECO:0000256" key="9">
    <source>
        <dbReference type="SAM" id="Phobius"/>
    </source>
</evidence>
<protein>
    <recommendedName>
        <fullName evidence="10">Potassium channel domain-containing protein</fullName>
    </recommendedName>
</protein>
<evidence type="ECO:0000313" key="12">
    <source>
        <dbReference type="Proteomes" id="UP000000305"/>
    </source>
</evidence>
<evidence type="ECO:0000256" key="4">
    <source>
        <dbReference type="ARBA" id="ARBA00022989"/>
    </source>
</evidence>
<dbReference type="SUPFAM" id="SSF81324">
    <property type="entry name" value="Voltage-gated potassium channels"/>
    <property type="match status" value="1"/>
</dbReference>
<evidence type="ECO:0000313" key="11">
    <source>
        <dbReference type="EMBL" id="EFX71540.1"/>
    </source>
</evidence>
<dbReference type="AlphaFoldDB" id="E9H9W4"/>
<evidence type="ECO:0000256" key="1">
    <source>
        <dbReference type="ARBA" id="ARBA00004141"/>
    </source>
</evidence>
<dbReference type="eggNOG" id="KOG1418">
    <property type="taxonomic scope" value="Eukaryota"/>
</dbReference>
<dbReference type="HOGENOM" id="CLU_533479_0_0_1"/>
<dbReference type="PANTHER" id="PTHR11003:SF352">
    <property type="entry name" value="BCDNA.GH04802-RELATED"/>
    <property type="match status" value="1"/>
</dbReference>
<dbReference type="InParanoid" id="E9H9W4"/>
<keyword evidence="2" id="KW-0813">Transport</keyword>
<dbReference type="OrthoDB" id="297496at2759"/>
<evidence type="ECO:0000259" key="10">
    <source>
        <dbReference type="Pfam" id="PF07885"/>
    </source>
</evidence>
<dbReference type="InterPro" id="IPR003280">
    <property type="entry name" value="2pore_dom_K_chnl"/>
</dbReference>
<organism evidence="11 12">
    <name type="scientific">Daphnia pulex</name>
    <name type="common">Water flea</name>
    <dbReference type="NCBI Taxonomy" id="6669"/>
    <lineage>
        <taxon>Eukaryota</taxon>
        <taxon>Metazoa</taxon>
        <taxon>Ecdysozoa</taxon>
        <taxon>Arthropoda</taxon>
        <taxon>Crustacea</taxon>
        <taxon>Branchiopoda</taxon>
        <taxon>Diplostraca</taxon>
        <taxon>Cladocera</taxon>
        <taxon>Anomopoda</taxon>
        <taxon>Daphniidae</taxon>
        <taxon>Daphnia</taxon>
    </lineage>
</organism>
<dbReference type="InterPro" id="IPR013099">
    <property type="entry name" value="K_chnl_dom"/>
</dbReference>
<feature type="region of interest" description="Disordered" evidence="8">
    <location>
        <begin position="12"/>
        <end position="47"/>
    </location>
</feature>